<evidence type="ECO:0000313" key="2">
    <source>
        <dbReference type="Proteomes" id="UP000887566"/>
    </source>
</evidence>
<feature type="chain" id="PRO_5037172399" evidence="1">
    <location>
        <begin position="23"/>
        <end position="166"/>
    </location>
</feature>
<dbReference type="AlphaFoldDB" id="A0A914X5X6"/>
<dbReference type="WBParaSite" id="PSAMB.scaffold6490size9380.g28624.t1">
    <property type="protein sequence ID" value="PSAMB.scaffold6490size9380.g28624.t1"/>
    <property type="gene ID" value="PSAMB.scaffold6490size9380.g28624"/>
</dbReference>
<protein>
    <submittedName>
        <fullName evidence="3">Uncharacterized protein</fullName>
    </submittedName>
</protein>
<organism evidence="2 3">
    <name type="scientific">Plectus sambesii</name>
    <dbReference type="NCBI Taxonomy" id="2011161"/>
    <lineage>
        <taxon>Eukaryota</taxon>
        <taxon>Metazoa</taxon>
        <taxon>Ecdysozoa</taxon>
        <taxon>Nematoda</taxon>
        <taxon>Chromadorea</taxon>
        <taxon>Plectida</taxon>
        <taxon>Plectina</taxon>
        <taxon>Plectoidea</taxon>
        <taxon>Plectidae</taxon>
        <taxon>Plectus</taxon>
    </lineage>
</organism>
<sequence length="166" mass="17799">MLLRLVAVSLVMMACGFGASEAAFNCTAAAVDMENCLSKPEEAASMKEFTKQMVIFNMPAVNTLVKKLKNKGCITGPALTNIQAYLTLLTPPKFMLKAYKGLKKAQKKTLQKYASDPTNEKLATQAAAVSSSIAAKMGIPTSDELSELQEWASSMAEACPFMGLSM</sequence>
<dbReference type="PROSITE" id="PS51257">
    <property type="entry name" value="PROKAR_LIPOPROTEIN"/>
    <property type="match status" value="1"/>
</dbReference>
<keyword evidence="2" id="KW-1185">Reference proteome</keyword>
<evidence type="ECO:0000313" key="3">
    <source>
        <dbReference type="WBParaSite" id="PSAMB.scaffold6490size9380.g28624.t1"/>
    </source>
</evidence>
<dbReference type="Proteomes" id="UP000887566">
    <property type="component" value="Unplaced"/>
</dbReference>
<evidence type="ECO:0000256" key="1">
    <source>
        <dbReference type="SAM" id="SignalP"/>
    </source>
</evidence>
<name>A0A914X5X6_9BILA</name>
<reference evidence="3" key="1">
    <citation type="submission" date="2022-11" db="UniProtKB">
        <authorList>
            <consortium name="WormBaseParasite"/>
        </authorList>
    </citation>
    <scope>IDENTIFICATION</scope>
</reference>
<proteinExistence type="predicted"/>
<keyword evidence="1" id="KW-0732">Signal</keyword>
<accession>A0A914X5X6</accession>
<feature type="signal peptide" evidence="1">
    <location>
        <begin position="1"/>
        <end position="22"/>
    </location>
</feature>